<sequence length="73" mass="7870">MPPRLPRPAPSFAQSRHGNPRLGRQRRREGPGSPPPPVSSPRLAPGHPSTARPIPRSGGPRRPRARLPSLSPP</sequence>
<protein>
    <submittedName>
        <fullName evidence="2">Uncharacterized protein</fullName>
    </submittedName>
</protein>
<reference evidence="2" key="1">
    <citation type="submission" date="2014-05" db="EMBL/GenBank/DDBJ databases">
        <title>The transcriptome of the halophilic microalga Tetraselmis sp. GSL018 isolated from the Great Salt Lake, Utah.</title>
        <authorList>
            <person name="Jinkerson R.E."/>
            <person name="D'Adamo S."/>
            <person name="Posewitz M.C."/>
        </authorList>
    </citation>
    <scope>NUCLEOTIDE SEQUENCE</scope>
    <source>
        <strain evidence="2">GSL018</strain>
    </source>
</reference>
<feature type="non-terminal residue" evidence="2">
    <location>
        <position position="73"/>
    </location>
</feature>
<feature type="region of interest" description="Disordered" evidence="1">
    <location>
        <begin position="1"/>
        <end position="73"/>
    </location>
</feature>
<gene>
    <name evidence="2" type="ORF">TSPGSL018_19196</name>
</gene>
<accession>A0A061RVB1</accession>
<evidence type="ECO:0000256" key="1">
    <source>
        <dbReference type="SAM" id="MobiDB-lite"/>
    </source>
</evidence>
<dbReference type="EMBL" id="GBEZ01008745">
    <property type="protein sequence ID" value="JAC76812.1"/>
    <property type="molecule type" value="Transcribed_RNA"/>
</dbReference>
<organism evidence="2">
    <name type="scientific">Tetraselmis sp. GSL018</name>
    <dbReference type="NCBI Taxonomy" id="582737"/>
    <lineage>
        <taxon>Eukaryota</taxon>
        <taxon>Viridiplantae</taxon>
        <taxon>Chlorophyta</taxon>
        <taxon>core chlorophytes</taxon>
        <taxon>Chlorodendrophyceae</taxon>
        <taxon>Chlorodendrales</taxon>
        <taxon>Chlorodendraceae</taxon>
        <taxon>Tetraselmis</taxon>
    </lineage>
</organism>
<feature type="compositionally biased region" description="Low complexity" evidence="1">
    <location>
        <begin position="40"/>
        <end position="58"/>
    </location>
</feature>
<name>A0A061RVB1_9CHLO</name>
<dbReference type="AlphaFoldDB" id="A0A061RVB1"/>
<proteinExistence type="predicted"/>
<evidence type="ECO:0000313" key="2">
    <source>
        <dbReference type="EMBL" id="JAC76812.1"/>
    </source>
</evidence>